<dbReference type="RefSeq" id="WP_187762312.1">
    <property type="nucleotide sequence ID" value="NZ_CP061038.1"/>
</dbReference>
<gene>
    <name evidence="1" type="ORF">H3Z74_01775</name>
</gene>
<dbReference type="AlphaFoldDB" id="A0A7H0LK01"/>
<protein>
    <submittedName>
        <fullName evidence="1">Uncharacterized protein</fullName>
    </submittedName>
</protein>
<accession>A0A7H0LK01</accession>
<dbReference type="KEGG" id="spap:H3Z74_01775"/>
<proteinExistence type="predicted"/>
<dbReference type="Proteomes" id="UP000516148">
    <property type="component" value="Chromosome"/>
</dbReference>
<organism evidence="1 2">
    <name type="scientific">Sphingomonas alpina</name>
    <dbReference type="NCBI Taxonomy" id="653931"/>
    <lineage>
        <taxon>Bacteria</taxon>
        <taxon>Pseudomonadati</taxon>
        <taxon>Pseudomonadota</taxon>
        <taxon>Alphaproteobacteria</taxon>
        <taxon>Sphingomonadales</taxon>
        <taxon>Sphingomonadaceae</taxon>
        <taxon>Sphingomonas</taxon>
    </lineage>
</organism>
<evidence type="ECO:0000313" key="1">
    <source>
        <dbReference type="EMBL" id="QNQ10004.1"/>
    </source>
</evidence>
<reference evidence="1 2" key="1">
    <citation type="submission" date="2020-09" db="EMBL/GenBank/DDBJ databases">
        <title>Sphingomonas sp., a new species isolated from pork steak.</title>
        <authorList>
            <person name="Heidler von Heilborn D."/>
        </authorList>
    </citation>
    <scope>NUCLEOTIDE SEQUENCE [LARGE SCALE GENOMIC DNA]</scope>
    <source>
        <strain evidence="2">S8-3T</strain>
    </source>
</reference>
<name>A0A7H0LK01_9SPHN</name>
<dbReference type="EMBL" id="CP061038">
    <property type="protein sequence ID" value="QNQ10004.1"/>
    <property type="molecule type" value="Genomic_DNA"/>
</dbReference>
<keyword evidence="2" id="KW-1185">Reference proteome</keyword>
<evidence type="ECO:0000313" key="2">
    <source>
        <dbReference type="Proteomes" id="UP000516148"/>
    </source>
</evidence>
<sequence>MKSEKHNIGICWNHVRSVGKNVAIDDVDFIYLRGETIVIPSFKCRKLRIQAKQISESSLSELRNIEYRNIEGILGLRGSVLFSDIRPDSNGVIEVNIISIAIHDRLNPGKSEEILNLIQPRK</sequence>